<sequence length="303" mass="29992">MLYLFAVLACIFLTSTLAQAQATTRTWVSGVGDDANPCSRTAPCKTFAGAISKTATGGEIDALDPAGFGAVTITKAITLDGGGGQVASILVSGTNGVIVNAPSNATVILRNLSFNGLGQGLTPGISAIRYIAGGQLVVENCNLMGFSVHGIDVALAASGDVVVRNTSISTIAQTGINLTTTAGTLSASLSNVSIRGVTNGVNTGFGSVAADISNSTITQTSGFGLHATLGSIAAENNILTSNATAVQAETGATIRLSNNSIYNNAIGIGCNVGSPGTIATAGNNKKGNNPGVACAPNATVTLQ</sequence>
<accession>A0A411HIM0</accession>
<dbReference type="SUPFAM" id="SSF51126">
    <property type="entry name" value="Pectin lyase-like"/>
    <property type="match status" value="1"/>
</dbReference>
<dbReference type="InterPro" id="IPR006626">
    <property type="entry name" value="PbH1"/>
</dbReference>
<dbReference type="KEGG" id="xbc:ELE36_07615"/>
<keyword evidence="1" id="KW-0732">Signal</keyword>
<dbReference type="InterPro" id="IPR011050">
    <property type="entry name" value="Pectin_lyase_fold/virulence"/>
</dbReference>
<dbReference type="Proteomes" id="UP000291562">
    <property type="component" value="Chromosome"/>
</dbReference>
<dbReference type="EMBL" id="CP035704">
    <property type="protein sequence ID" value="QBB70240.1"/>
    <property type="molecule type" value="Genomic_DNA"/>
</dbReference>
<dbReference type="SMART" id="SM00710">
    <property type="entry name" value="PbH1"/>
    <property type="match status" value="5"/>
</dbReference>
<dbReference type="InterPro" id="IPR012334">
    <property type="entry name" value="Pectin_lyas_fold"/>
</dbReference>
<feature type="chain" id="PRO_5019286435" description="Right-handed parallel beta-helix repeat-containing protein" evidence="1">
    <location>
        <begin position="21"/>
        <end position="303"/>
    </location>
</feature>
<keyword evidence="3" id="KW-1185">Reference proteome</keyword>
<evidence type="ECO:0000313" key="3">
    <source>
        <dbReference type="Proteomes" id="UP000291562"/>
    </source>
</evidence>
<dbReference type="AlphaFoldDB" id="A0A411HIM0"/>
<evidence type="ECO:0000313" key="2">
    <source>
        <dbReference type="EMBL" id="QBB70240.1"/>
    </source>
</evidence>
<protein>
    <recommendedName>
        <fullName evidence="4">Right-handed parallel beta-helix repeat-containing protein</fullName>
    </recommendedName>
</protein>
<dbReference type="Gene3D" id="2.160.20.10">
    <property type="entry name" value="Single-stranded right-handed beta-helix, Pectin lyase-like"/>
    <property type="match status" value="1"/>
</dbReference>
<evidence type="ECO:0008006" key="4">
    <source>
        <dbReference type="Google" id="ProtNLM"/>
    </source>
</evidence>
<evidence type="ECO:0000256" key="1">
    <source>
        <dbReference type="SAM" id="SignalP"/>
    </source>
</evidence>
<name>A0A411HIM0_9GAMM</name>
<proteinExistence type="predicted"/>
<feature type="signal peptide" evidence="1">
    <location>
        <begin position="1"/>
        <end position="20"/>
    </location>
</feature>
<dbReference type="RefSeq" id="WP_129832499.1">
    <property type="nucleotide sequence ID" value="NZ_CP035704.1"/>
</dbReference>
<gene>
    <name evidence="2" type="ORF">ELE36_07615</name>
</gene>
<dbReference type="OrthoDB" id="5498325at2"/>
<reference evidence="2 3" key="1">
    <citation type="submission" date="2019-01" db="EMBL/GenBank/DDBJ databases">
        <title>Pseudolysobacter antarctica gen. nov., sp. nov., isolated from Fildes Peninsula, Antarctica.</title>
        <authorList>
            <person name="Wei Z."/>
            <person name="Peng F."/>
        </authorList>
    </citation>
    <scope>NUCLEOTIDE SEQUENCE [LARGE SCALE GENOMIC DNA]</scope>
    <source>
        <strain evidence="2 3">AQ6-296</strain>
    </source>
</reference>
<organism evidence="2 3">
    <name type="scientific">Pseudolysobacter antarcticus</name>
    <dbReference type="NCBI Taxonomy" id="2511995"/>
    <lineage>
        <taxon>Bacteria</taxon>
        <taxon>Pseudomonadati</taxon>
        <taxon>Pseudomonadota</taxon>
        <taxon>Gammaproteobacteria</taxon>
        <taxon>Lysobacterales</taxon>
        <taxon>Rhodanobacteraceae</taxon>
        <taxon>Pseudolysobacter</taxon>
    </lineage>
</organism>